<dbReference type="GO" id="GO:0016491">
    <property type="term" value="F:oxidoreductase activity"/>
    <property type="evidence" value="ECO:0007669"/>
    <property type="project" value="InterPro"/>
</dbReference>
<comment type="caution">
    <text evidence="4">The sequence shown here is derived from an EMBL/GenBank/DDBJ whole genome shotgun (WGS) entry which is preliminary data.</text>
</comment>
<gene>
    <name evidence="4" type="ORF">C1875_09895</name>
</gene>
<dbReference type="InterPro" id="IPR051796">
    <property type="entry name" value="ISF_SsuE-like"/>
</dbReference>
<evidence type="ECO:0000256" key="1">
    <source>
        <dbReference type="ARBA" id="ARBA00022630"/>
    </source>
</evidence>
<dbReference type="EMBL" id="PPTU01000014">
    <property type="protein sequence ID" value="RDB69391.1"/>
    <property type="molecule type" value="Genomic_DNA"/>
</dbReference>
<evidence type="ECO:0000259" key="3">
    <source>
        <dbReference type="Pfam" id="PF03358"/>
    </source>
</evidence>
<dbReference type="Pfam" id="PF03358">
    <property type="entry name" value="FMN_red"/>
    <property type="match status" value="1"/>
</dbReference>
<dbReference type="PANTHER" id="PTHR43278:SF1">
    <property type="entry name" value="IRON-SULFUR FLAVOPROTEIN MJ1083"/>
    <property type="match status" value="1"/>
</dbReference>
<name>A0A369MD54_EGGLN</name>
<evidence type="ECO:0000256" key="2">
    <source>
        <dbReference type="ARBA" id="ARBA00022643"/>
    </source>
</evidence>
<dbReference type="InterPro" id="IPR005025">
    <property type="entry name" value="FMN_Rdtase-like_dom"/>
</dbReference>
<organism evidence="4 5">
    <name type="scientific">Eggerthella lenta</name>
    <name type="common">Eubacterium lentum</name>
    <dbReference type="NCBI Taxonomy" id="84112"/>
    <lineage>
        <taxon>Bacteria</taxon>
        <taxon>Bacillati</taxon>
        <taxon>Actinomycetota</taxon>
        <taxon>Coriobacteriia</taxon>
        <taxon>Eggerthellales</taxon>
        <taxon>Eggerthellaceae</taxon>
        <taxon>Eggerthella</taxon>
    </lineage>
</organism>
<evidence type="ECO:0000313" key="4">
    <source>
        <dbReference type="EMBL" id="RDB69391.1"/>
    </source>
</evidence>
<keyword evidence="2" id="KW-0288">FMN</keyword>
<proteinExistence type="predicted"/>
<dbReference type="PANTHER" id="PTHR43278">
    <property type="entry name" value="NAD(P)H-DEPENDENT FMN-CONTAINING OXIDOREDUCTASE YWQN-RELATED"/>
    <property type="match status" value="1"/>
</dbReference>
<feature type="domain" description="NADPH-dependent FMN reductase-like" evidence="3">
    <location>
        <begin position="1"/>
        <end position="147"/>
    </location>
</feature>
<reference evidence="4 5" key="1">
    <citation type="journal article" date="2018" name="Elife">
        <title>Discovery and characterization of a prevalent human gut bacterial enzyme sufficient for the inactivation of a family of plant toxins.</title>
        <authorList>
            <person name="Koppel N."/>
            <person name="Bisanz J.E."/>
            <person name="Pandelia M.E."/>
            <person name="Turnbaugh P.J."/>
            <person name="Balskus E.P."/>
        </authorList>
    </citation>
    <scope>NUCLEOTIDE SEQUENCE [LARGE SCALE GENOMIC DNA]</scope>
    <source>
        <strain evidence="4 5">W1 BHI 6</strain>
    </source>
</reference>
<dbReference type="Proteomes" id="UP000253970">
    <property type="component" value="Unassembled WGS sequence"/>
</dbReference>
<dbReference type="Gene3D" id="3.40.50.360">
    <property type="match status" value="1"/>
</dbReference>
<accession>A0A369MD54</accession>
<dbReference type="RefSeq" id="WP_114534200.1">
    <property type="nucleotide sequence ID" value="NZ_JAQDVM010000013.1"/>
</dbReference>
<dbReference type="AlphaFoldDB" id="A0A369MD54"/>
<keyword evidence="1" id="KW-0285">Flavoprotein</keyword>
<dbReference type="InterPro" id="IPR029039">
    <property type="entry name" value="Flavoprotein-like_sf"/>
</dbReference>
<protein>
    <submittedName>
        <fullName evidence="4">Flavodoxin family protein</fullName>
    </submittedName>
</protein>
<evidence type="ECO:0000313" key="5">
    <source>
        <dbReference type="Proteomes" id="UP000253970"/>
    </source>
</evidence>
<sequence length="204" mass="21536">MRILAINGSHRPGKGTAALLLAALDAAQNAGAETELVELAQLDIGYCIGCNACLAKPACTLLDDMDGLVAKMKAADGIIVGSPDYFANVSARTKTFIDRTRPLHMVANALKGKAGGAVTTSGLVDCGAEETLGVLDRFFAAHEMLVVHPRPKGPVKANGTAASQFAGLDEEGRIRWRRVQDDATAFAYARQLGEDMVELLKRLG</sequence>
<dbReference type="SUPFAM" id="SSF52218">
    <property type="entry name" value="Flavoproteins"/>
    <property type="match status" value="1"/>
</dbReference>